<dbReference type="AlphaFoldDB" id="A0A5N4WIB0"/>
<dbReference type="PROSITE" id="PS51257">
    <property type="entry name" value="PROKAR_LIPOPROTEIN"/>
    <property type="match status" value="1"/>
</dbReference>
<sequence>MHFNKKTTPKLSLLFSLFLLTACGSNNDSSTEAGVKQSNQTDKITYSTVSGTAFAASALKDAVVTAICKDGVGFKNTVMVDAEGKWQGEVDSRKFPCRLEVKANGESYHGYVGQEGSVNINPFTDIAITYASTQMPAIWYQSGEIIVDQLKLANSALVKELIKKEYALDGEVDVFNTIIATDNPIHQAIQSLLEAIQSGKSIQDYNALLTLVKDGNLSLLPKSATIIENKPPIIFKFNTSACQLLPAVDNMQNYNKCSDKVVDDFTENNLVDVNSDEKCILAKQNGIVTLTKGSQVVSALLDQEQEDGLGLYFDEDGLVLSDLMVNTGPYTDINTYSQVGLSFDEDLKLRSVAAKSPTVPTINCVSVEFKKQMNLN</sequence>
<name>A0A5N4WIB0_9GAMM</name>
<evidence type="ECO:0000256" key="1">
    <source>
        <dbReference type="SAM" id="SignalP"/>
    </source>
</evidence>
<feature type="signal peptide" evidence="1">
    <location>
        <begin position="1"/>
        <end position="21"/>
    </location>
</feature>
<gene>
    <name evidence="2" type="ORF">F4W09_05405</name>
</gene>
<organism evidence="2 3">
    <name type="scientific">Acinetobacter tandoii</name>
    <dbReference type="NCBI Taxonomy" id="202954"/>
    <lineage>
        <taxon>Bacteria</taxon>
        <taxon>Pseudomonadati</taxon>
        <taxon>Pseudomonadota</taxon>
        <taxon>Gammaproteobacteria</taxon>
        <taxon>Moraxellales</taxon>
        <taxon>Moraxellaceae</taxon>
        <taxon>Acinetobacter</taxon>
    </lineage>
</organism>
<protein>
    <recommendedName>
        <fullName evidence="4">Lipoprotein</fullName>
    </recommendedName>
</protein>
<reference evidence="2 3" key="1">
    <citation type="submission" date="2019-09" db="EMBL/GenBank/DDBJ databases">
        <title>Draft genome sequence of Acinetobacter tandoii W4-4-4 isolated from environmental water sample.</title>
        <authorList>
            <person name="Wee S.K."/>
            <person name="Yan B."/>
            <person name="Mustaffa S.B."/>
            <person name="Yap E.P.H."/>
        </authorList>
    </citation>
    <scope>NUCLEOTIDE SEQUENCE [LARGE SCALE GENOMIC DNA]</scope>
    <source>
        <strain evidence="2 3">W4-4-4</strain>
    </source>
</reference>
<accession>A0A5N4WIB0</accession>
<dbReference type="EMBL" id="VXLD01000002">
    <property type="protein sequence ID" value="KAB1858167.1"/>
    <property type="molecule type" value="Genomic_DNA"/>
</dbReference>
<dbReference type="RefSeq" id="WP_151504241.1">
    <property type="nucleotide sequence ID" value="NZ_VXLD01000002.1"/>
</dbReference>
<evidence type="ECO:0000313" key="3">
    <source>
        <dbReference type="Proteomes" id="UP000325788"/>
    </source>
</evidence>
<keyword evidence="1" id="KW-0732">Signal</keyword>
<proteinExistence type="predicted"/>
<feature type="chain" id="PRO_5024428394" description="Lipoprotein" evidence="1">
    <location>
        <begin position="22"/>
        <end position="376"/>
    </location>
</feature>
<evidence type="ECO:0000313" key="2">
    <source>
        <dbReference type="EMBL" id="KAB1858167.1"/>
    </source>
</evidence>
<dbReference type="Proteomes" id="UP000325788">
    <property type="component" value="Unassembled WGS sequence"/>
</dbReference>
<comment type="caution">
    <text evidence="2">The sequence shown here is derived from an EMBL/GenBank/DDBJ whole genome shotgun (WGS) entry which is preliminary data.</text>
</comment>
<evidence type="ECO:0008006" key="4">
    <source>
        <dbReference type="Google" id="ProtNLM"/>
    </source>
</evidence>